<dbReference type="GeneID" id="300572481"/>
<organism evidence="1 2">
    <name type="scientific">Trichoderma ghanense</name>
    <dbReference type="NCBI Taxonomy" id="65468"/>
    <lineage>
        <taxon>Eukaryota</taxon>
        <taxon>Fungi</taxon>
        <taxon>Dikarya</taxon>
        <taxon>Ascomycota</taxon>
        <taxon>Pezizomycotina</taxon>
        <taxon>Sordariomycetes</taxon>
        <taxon>Hypocreomycetidae</taxon>
        <taxon>Hypocreales</taxon>
        <taxon>Hypocreaceae</taxon>
        <taxon>Trichoderma</taxon>
    </lineage>
</organism>
<keyword evidence="2" id="KW-1185">Reference proteome</keyword>
<reference evidence="1 2" key="1">
    <citation type="submission" date="2018-01" db="EMBL/GenBank/DDBJ databases">
        <title>Genome characterization of the sugarcane-associated fungus Trichoderma ghanense CCMA-1212 and their application in lignocelulose bioconversion.</title>
        <authorList>
            <person name="Steindorff A.S."/>
            <person name="Mendes T.D."/>
            <person name="Vilela E.S.D."/>
            <person name="Rodrigues D.S."/>
            <person name="Formighieri E.F."/>
            <person name="Melo I.S."/>
            <person name="Favaro L.C.L."/>
        </authorList>
    </citation>
    <scope>NUCLEOTIDE SEQUENCE [LARGE SCALE GENOMIC DNA]</scope>
    <source>
        <strain evidence="1 2">CCMA-1212</strain>
    </source>
</reference>
<accession>A0ABY2HHL9</accession>
<protein>
    <submittedName>
        <fullName evidence="1">Uncharacterized protein</fullName>
    </submittedName>
</protein>
<dbReference type="Proteomes" id="UP001642720">
    <property type="component" value="Unassembled WGS sequence"/>
</dbReference>
<name>A0ABY2HHL9_9HYPO</name>
<dbReference type="RefSeq" id="XP_073563265.1">
    <property type="nucleotide sequence ID" value="XM_073698031.1"/>
</dbReference>
<dbReference type="EMBL" id="PPTA01000001">
    <property type="protein sequence ID" value="TFB07064.1"/>
    <property type="molecule type" value="Genomic_DNA"/>
</dbReference>
<sequence>MQNIPLDAQLPQTRSVRSESTTRLFVLGQAAARVEQLIWMRISLNCDEGWCGLVEALHWAYGPSGKMWTAGVRDGQLDLDLDFSWPRISLGRVPDGNEKPMLRPDMQAISTTCSRSTSMYEVL</sequence>
<gene>
    <name evidence="1" type="ORF">CCMA1212_000568</name>
</gene>
<proteinExistence type="predicted"/>
<evidence type="ECO:0000313" key="2">
    <source>
        <dbReference type="Proteomes" id="UP001642720"/>
    </source>
</evidence>
<comment type="caution">
    <text evidence="1">The sequence shown here is derived from an EMBL/GenBank/DDBJ whole genome shotgun (WGS) entry which is preliminary data.</text>
</comment>
<evidence type="ECO:0000313" key="1">
    <source>
        <dbReference type="EMBL" id="TFB07064.1"/>
    </source>
</evidence>